<dbReference type="InterPro" id="IPR023614">
    <property type="entry name" value="Porin_dom_sf"/>
</dbReference>
<accession>I8HXY7</accession>
<dbReference type="EMBL" id="AKGD01000003">
    <property type="protein sequence ID" value="EIT68316.1"/>
    <property type="molecule type" value="Genomic_DNA"/>
</dbReference>
<evidence type="ECO:0000256" key="3">
    <source>
        <dbReference type="SAM" id="SignalP"/>
    </source>
</evidence>
<evidence type="ECO:0000256" key="2">
    <source>
        <dbReference type="SAM" id="MobiDB-lite"/>
    </source>
</evidence>
<reference evidence="4 5" key="1">
    <citation type="journal article" date="2012" name="J. Bacteriol.">
        <title>Genome Sequence of n-Alkane-Degrading Hydrocarboniphaga effusa Strain AP103T (ATCC BAA-332T).</title>
        <authorList>
            <person name="Chang H.K."/>
            <person name="Zylstra G.J."/>
            <person name="Chae J.C."/>
        </authorList>
    </citation>
    <scope>NUCLEOTIDE SEQUENCE [LARGE SCALE GENOMIC DNA]</scope>
    <source>
        <strain evidence="4 5">AP103</strain>
    </source>
</reference>
<feature type="region of interest" description="Disordered" evidence="2">
    <location>
        <begin position="74"/>
        <end position="93"/>
    </location>
</feature>
<dbReference type="InterPro" id="IPR010870">
    <property type="entry name" value="Porin_O/P"/>
</dbReference>
<comment type="caution">
    <text evidence="4">The sequence shown here is derived from an EMBL/GenBank/DDBJ whole genome shotgun (WGS) entry which is preliminary data.</text>
</comment>
<dbReference type="Gene3D" id="2.40.160.10">
    <property type="entry name" value="Porin"/>
    <property type="match status" value="1"/>
</dbReference>
<sequence>MAVLATAVGSPLLLNAGIAAAQDSASNAELLQLLKQQAELIKKLEQRLATLEGQQPASPTAATTATATADETIGDAQSQQAAGPAPDNATGNATDKSMQVRAAIADTQQGLLEAQLAQLSALGNAGGGNGGGGSGNLRWRGAPVFRSADGYFTFKPRGRLSLDWSGTDGSRFDARNIYGTEATDLRLGAEGTIGKLGYKLDVTFADNAAGVREAYLSYDTTLFGLPTEYYLGNRLRDRSIEGSGMLAREPFMERNAVAAVGAAYNGYFGLGGYVRTFGNNWHLGASITGDGVDNEGTASDSITYSIRGHVNPIKARQGFVHLGSWYYYETLGDDVATINNAPRIGQSFNDNLRVSSGAIADPTRDEAWGYEVGGVFRNFWSFGEYTKRRIDSDSIDVVERTATSISAGWLITGEKPGFSTRSGIWGSTRVLSPVTSGGWGAWEIAVRFDRYDFRDAPNGGDGRSDTVGLNWYINDWSRLMFNYVNWTTDNRVGSYRGFDAGNSFGFRAQVVF</sequence>
<proteinExistence type="predicted"/>
<organism evidence="4 5">
    <name type="scientific">Hydrocarboniphaga effusa AP103</name>
    <dbReference type="NCBI Taxonomy" id="1172194"/>
    <lineage>
        <taxon>Bacteria</taxon>
        <taxon>Pseudomonadati</taxon>
        <taxon>Pseudomonadota</taxon>
        <taxon>Gammaproteobacteria</taxon>
        <taxon>Nevskiales</taxon>
        <taxon>Nevskiaceae</taxon>
        <taxon>Hydrocarboniphaga</taxon>
    </lineage>
</organism>
<dbReference type="Proteomes" id="UP000003704">
    <property type="component" value="Unassembled WGS sequence"/>
</dbReference>
<evidence type="ECO:0000313" key="4">
    <source>
        <dbReference type="EMBL" id="EIT68316.1"/>
    </source>
</evidence>
<gene>
    <name evidence="4" type="ORF">WQQ_35110</name>
</gene>
<dbReference type="Pfam" id="PF07396">
    <property type="entry name" value="Porin_O_P"/>
    <property type="match status" value="1"/>
</dbReference>
<evidence type="ECO:0000256" key="1">
    <source>
        <dbReference type="SAM" id="Coils"/>
    </source>
</evidence>
<dbReference type="STRING" id="1172194.WQQ_35110"/>
<protein>
    <recommendedName>
        <fullName evidence="6">Phosphate-selective porin O and P</fullName>
    </recommendedName>
</protein>
<name>I8HXY7_9GAMM</name>
<feature type="coiled-coil region" evidence="1">
    <location>
        <begin position="27"/>
        <end position="54"/>
    </location>
</feature>
<keyword evidence="3" id="KW-0732">Signal</keyword>
<keyword evidence="1" id="KW-0175">Coiled coil</keyword>
<keyword evidence="5" id="KW-1185">Reference proteome</keyword>
<evidence type="ECO:0008006" key="6">
    <source>
        <dbReference type="Google" id="ProtNLM"/>
    </source>
</evidence>
<dbReference type="AlphaFoldDB" id="I8HXY7"/>
<feature type="signal peptide" evidence="3">
    <location>
        <begin position="1"/>
        <end position="21"/>
    </location>
</feature>
<dbReference type="PATRIC" id="fig|1172194.4.peg.3408"/>
<feature type="chain" id="PRO_5003713372" description="Phosphate-selective porin O and P" evidence="3">
    <location>
        <begin position="22"/>
        <end position="512"/>
    </location>
</feature>
<evidence type="ECO:0000313" key="5">
    <source>
        <dbReference type="Proteomes" id="UP000003704"/>
    </source>
</evidence>